<evidence type="ECO:0000313" key="1">
    <source>
        <dbReference type="EMBL" id="GIY63769.1"/>
    </source>
</evidence>
<gene>
    <name evidence="1" type="ORF">CDAR_536501</name>
</gene>
<proteinExistence type="predicted"/>
<organism evidence="1 2">
    <name type="scientific">Caerostris darwini</name>
    <dbReference type="NCBI Taxonomy" id="1538125"/>
    <lineage>
        <taxon>Eukaryota</taxon>
        <taxon>Metazoa</taxon>
        <taxon>Ecdysozoa</taxon>
        <taxon>Arthropoda</taxon>
        <taxon>Chelicerata</taxon>
        <taxon>Arachnida</taxon>
        <taxon>Araneae</taxon>
        <taxon>Araneomorphae</taxon>
        <taxon>Entelegynae</taxon>
        <taxon>Araneoidea</taxon>
        <taxon>Araneidae</taxon>
        <taxon>Caerostris</taxon>
    </lineage>
</organism>
<keyword evidence="2" id="KW-1185">Reference proteome</keyword>
<dbReference type="EMBL" id="BPLQ01012224">
    <property type="protein sequence ID" value="GIY63769.1"/>
    <property type="molecule type" value="Genomic_DNA"/>
</dbReference>
<name>A0AAV4V246_9ARAC</name>
<accession>A0AAV4V246</accession>
<protein>
    <submittedName>
        <fullName evidence="1">Uncharacterized protein</fullName>
    </submittedName>
</protein>
<reference evidence="1 2" key="1">
    <citation type="submission" date="2021-06" db="EMBL/GenBank/DDBJ databases">
        <title>Caerostris darwini draft genome.</title>
        <authorList>
            <person name="Kono N."/>
            <person name="Arakawa K."/>
        </authorList>
    </citation>
    <scope>NUCLEOTIDE SEQUENCE [LARGE SCALE GENOMIC DNA]</scope>
</reference>
<comment type="caution">
    <text evidence="1">The sequence shown here is derived from an EMBL/GenBank/DDBJ whole genome shotgun (WGS) entry which is preliminary data.</text>
</comment>
<evidence type="ECO:0000313" key="2">
    <source>
        <dbReference type="Proteomes" id="UP001054837"/>
    </source>
</evidence>
<sequence length="74" mass="7910">MGMCSTLGPFLNHGEQGGGSTNSFFDLWPDLLVSWVTIRKMGMCGTLGPFLNHGVGVEKFCVDCGLSEGLQKLS</sequence>
<dbReference type="Proteomes" id="UP001054837">
    <property type="component" value="Unassembled WGS sequence"/>
</dbReference>
<dbReference type="AlphaFoldDB" id="A0AAV4V246"/>